<dbReference type="InterPro" id="IPR036388">
    <property type="entry name" value="WH-like_DNA-bd_sf"/>
</dbReference>
<dbReference type="EMBL" id="LT629766">
    <property type="protein sequence ID" value="SDS19628.1"/>
    <property type="molecule type" value="Genomic_DNA"/>
</dbReference>
<keyword evidence="6" id="KW-1185">Reference proteome</keyword>
<dbReference type="InterPro" id="IPR036390">
    <property type="entry name" value="WH_DNA-bd_sf"/>
</dbReference>
<protein>
    <submittedName>
        <fullName evidence="5">Predicted transcriptional regulator</fullName>
    </submittedName>
</protein>
<dbReference type="SUPFAM" id="SSF46785">
    <property type="entry name" value="Winged helix' DNA-binding domain"/>
    <property type="match status" value="1"/>
</dbReference>
<accession>A0A1H1Q7Y1</accession>
<dbReference type="Proteomes" id="UP000199597">
    <property type="component" value="Chromosome I"/>
</dbReference>
<keyword evidence="4" id="KW-0804">Transcription</keyword>
<dbReference type="Gene3D" id="1.10.10.10">
    <property type="entry name" value="Winged helix-like DNA-binding domain superfamily/Winged helix DNA-binding domain"/>
    <property type="match status" value="1"/>
</dbReference>
<evidence type="ECO:0000256" key="4">
    <source>
        <dbReference type="ARBA" id="ARBA00023163"/>
    </source>
</evidence>
<gene>
    <name evidence="5" type="ORF">SAMN04489752_1186</name>
</gene>
<evidence type="ECO:0000256" key="3">
    <source>
        <dbReference type="ARBA" id="ARBA00023125"/>
    </source>
</evidence>
<evidence type="ECO:0000313" key="6">
    <source>
        <dbReference type="Proteomes" id="UP000199597"/>
    </source>
</evidence>
<dbReference type="RefSeq" id="WP_092011179.1">
    <property type="nucleotide sequence ID" value="NZ_LT629766.1"/>
</dbReference>
<dbReference type="GO" id="GO:0045892">
    <property type="term" value="P:negative regulation of DNA-templated transcription"/>
    <property type="evidence" value="ECO:0007669"/>
    <property type="project" value="InterPro"/>
</dbReference>
<proteinExistence type="inferred from homology"/>
<dbReference type="AlphaFoldDB" id="A0A1H1Q7Y1"/>
<dbReference type="GO" id="GO:0003677">
    <property type="term" value="F:DNA binding"/>
    <property type="evidence" value="ECO:0007669"/>
    <property type="project" value="UniProtKB-KW"/>
</dbReference>
<organism evidence="5 6">
    <name type="scientific">Brevibacterium siliguriense</name>
    <dbReference type="NCBI Taxonomy" id="1136497"/>
    <lineage>
        <taxon>Bacteria</taxon>
        <taxon>Bacillati</taxon>
        <taxon>Actinomycetota</taxon>
        <taxon>Actinomycetes</taxon>
        <taxon>Micrococcales</taxon>
        <taxon>Brevibacteriaceae</taxon>
        <taxon>Brevibacterium</taxon>
    </lineage>
</organism>
<keyword evidence="3" id="KW-0238">DNA-binding</keyword>
<comment type="similarity">
    <text evidence="1">Belongs to the BlaI transcriptional regulatory family.</text>
</comment>
<evidence type="ECO:0000256" key="2">
    <source>
        <dbReference type="ARBA" id="ARBA00023015"/>
    </source>
</evidence>
<dbReference type="OrthoDB" id="9813987at2"/>
<evidence type="ECO:0000256" key="1">
    <source>
        <dbReference type="ARBA" id="ARBA00011046"/>
    </source>
</evidence>
<reference evidence="6" key="1">
    <citation type="submission" date="2016-10" db="EMBL/GenBank/DDBJ databases">
        <authorList>
            <person name="Varghese N."/>
            <person name="Submissions S."/>
        </authorList>
    </citation>
    <scope>NUCLEOTIDE SEQUENCE [LARGE SCALE GENOMIC DNA]</scope>
    <source>
        <strain evidence="6">DSM 23676</strain>
    </source>
</reference>
<evidence type="ECO:0000313" key="5">
    <source>
        <dbReference type="EMBL" id="SDS19628.1"/>
    </source>
</evidence>
<dbReference type="InterPro" id="IPR005650">
    <property type="entry name" value="BlaI_family"/>
</dbReference>
<name>A0A1H1Q7Y1_9MICO</name>
<dbReference type="STRING" id="1136497.SAMN04489752_1186"/>
<dbReference type="Pfam" id="PF03965">
    <property type="entry name" value="Penicillinase_R"/>
    <property type="match status" value="1"/>
</dbReference>
<keyword evidence="2" id="KW-0805">Transcription regulation</keyword>
<sequence>MKRRSNGELENAVLTALWERGEPMSVAELQSAVSPPMPAYTTMMTVLTRMEDKSLIIRDRVSRSLMISPVRSQAATAASRMSQTLRDSTDSREVLMSFMGSLDDDEIEVLRSFVRD</sequence>